<organism evidence="3 4">
    <name type="scientific">Phytophthora ramorum</name>
    <name type="common">Sudden oak death agent</name>
    <dbReference type="NCBI Taxonomy" id="164328"/>
    <lineage>
        <taxon>Eukaryota</taxon>
        <taxon>Sar</taxon>
        <taxon>Stramenopiles</taxon>
        <taxon>Oomycota</taxon>
        <taxon>Peronosporomycetes</taxon>
        <taxon>Peronosporales</taxon>
        <taxon>Peronosporaceae</taxon>
        <taxon>Phytophthora</taxon>
    </lineage>
</organism>
<dbReference type="InParanoid" id="H3GTR9"/>
<proteinExistence type="predicted"/>
<reference evidence="3" key="2">
    <citation type="submission" date="2015-06" db="UniProtKB">
        <authorList>
            <consortium name="EnsemblProtists"/>
        </authorList>
    </citation>
    <scope>IDENTIFICATION</scope>
    <source>
        <strain evidence="3">Pr102</strain>
    </source>
</reference>
<dbReference type="AlphaFoldDB" id="H3GTR9"/>
<dbReference type="EMBL" id="DS566047">
    <property type="status" value="NOT_ANNOTATED_CDS"/>
    <property type="molecule type" value="Genomic_DNA"/>
</dbReference>
<feature type="compositionally biased region" description="Low complexity" evidence="2">
    <location>
        <begin position="118"/>
        <end position="141"/>
    </location>
</feature>
<dbReference type="EnsemblProtists" id="Phyra80557">
    <property type="protein sequence ID" value="Phyra80557"/>
    <property type="gene ID" value="Phyra80557"/>
</dbReference>
<evidence type="ECO:0000256" key="1">
    <source>
        <dbReference type="SAM" id="Coils"/>
    </source>
</evidence>
<keyword evidence="1" id="KW-0175">Coiled coil</keyword>
<protein>
    <submittedName>
        <fullName evidence="3">Uncharacterized protein</fullName>
    </submittedName>
</protein>
<feature type="region of interest" description="Disordered" evidence="2">
    <location>
        <begin position="115"/>
        <end position="153"/>
    </location>
</feature>
<evidence type="ECO:0000313" key="3">
    <source>
        <dbReference type="EnsemblProtists" id="Phyra80557"/>
    </source>
</evidence>
<dbReference type="VEuPathDB" id="FungiDB:KRP22_7450"/>
<accession>H3GTR9</accession>
<keyword evidence="4" id="KW-1185">Reference proteome</keyword>
<dbReference type="HOGENOM" id="CLU_1520789_0_0_1"/>
<reference evidence="4" key="1">
    <citation type="journal article" date="2006" name="Science">
        <title>Phytophthora genome sequences uncover evolutionary origins and mechanisms of pathogenesis.</title>
        <authorList>
            <person name="Tyler B.M."/>
            <person name="Tripathy S."/>
            <person name="Zhang X."/>
            <person name="Dehal P."/>
            <person name="Jiang R.H."/>
            <person name="Aerts A."/>
            <person name="Arredondo F.D."/>
            <person name="Baxter L."/>
            <person name="Bensasson D."/>
            <person name="Beynon J.L."/>
            <person name="Chapman J."/>
            <person name="Damasceno C.M."/>
            <person name="Dorrance A.E."/>
            <person name="Dou D."/>
            <person name="Dickerman A.W."/>
            <person name="Dubchak I.L."/>
            <person name="Garbelotto M."/>
            <person name="Gijzen M."/>
            <person name="Gordon S.G."/>
            <person name="Govers F."/>
            <person name="Grunwald N.J."/>
            <person name="Huang W."/>
            <person name="Ivors K.L."/>
            <person name="Jones R.W."/>
            <person name="Kamoun S."/>
            <person name="Krampis K."/>
            <person name="Lamour K.H."/>
            <person name="Lee M.K."/>
            <person name="McDonald W.H."/>
            <person name="Medina M."/>
            <person name="Meijer H.J."/>
            <person name="Nordberg E.K."/>
            <person name="Maclean D.J."/>
            <person name="Ospina-Giraldo M.D."/>
            <person name="Morris P.F."/>
            <person name="Phuntumart V."/>
            <person name="Putnam N.H."/>
            <person name="Rash S."/>
            <person name="Rose J.K."/>
            <person name="Sakihama Y."/>
            <person name="Salamov A.A."/>
            <person name="Savidor A."/>
            <person name="Scheuring C.F."/>
            <person name="Smith B.M."/>
            <person name="Sobral B.W."/>
            <person name="Terry A."/>
            <person name="Torto-Alalibo T.A."/>
            <person name="Win J."/>
            <person name="Xu Z."/>
            <person name="Zhang H."/>
            <person name="Grigoriev I.V."/>
            <person name="Rokhsar D.S."/>
            <person name="Boore J.L."/>
        </authorList>
    </citation>
    <scope>NUCLEOTIDE SEQUENCE [LARGE SCALE GENOMIC DNA]</scope>
    <source>
        <strain evidence="4">Pr102</strain>
    </source>
</reference>
<feature type="coiled-coil region" evidence="1">
    <location>
        <begin position="5"/>
        <end position="85"/>
    </location>
</feature>
<dbReference type="Proteomes" id="UP000005238">
    <property type="component" value="Unassembled WGS sequence"/>
</dbReference>
<evidence type="ECO:0000256" key="2">
    <source>
        <dbReference type="SAM" id="MobiDB-lite"/>
    </source>
</evidence>
<evidence type="ECO:0000313" key="4">
    <source>
        <dbReference type="Proteomes" id="UP000005238"/>
    </source>
</evidence>
<dbReference type="VEuPathDB" id="FungiDB:KRP23_2685"/>
<sequence length="177" mass="20092">MAHREAHTQNEYSGLEQHAAELEQKNAELEQQRRIERQADAAQQRKSRKLYTKLMNRAAVAVVDRNSFEQRLLTVVQEKQEMEKQLALCELNLHTQNKFLAEAWVMVQLQQSSWPEVSPRSGRPASSPATSGGRSSNSSDSEPVHAISRATADRIGGTSRARLELISDFRRKLAARW</sequence>
<name>H3GTR9_PHYRM</name>